<dbReference type="AlphaFoldDB" id="A0A238KBG8"/>
<accession>A0A238KBG8</accession>
<dbReference type="Proteomes" id="UP000220836">
    <property type="component" value="Unassembled WGS sequence"/>
</dbReference>
<keyword evidence="2" id="KW-1185">Reference proteome</keyword>
<organism evidence="1 2">
    <name type="scientific">Pelagimonas varians</name>
    <dbReference type="NCBI Taxonomy" id="696760"/>
    <lineage>
        <taxon>Bacteria</taxon>
        <taxon>Pseudomonadati</taxon>
        <taxon>Pseudomonadota</taxon>
        <taxon>Alphaproteobacteria</taxon>
        <taxon>Rhodobacterales</taxon>
        <taxon>Roseobacteraceae</taxon>
        <taxon>Pelagimonas</taxon>
    </lineage>
</organism>
<proteinExistence type="predicted"/>
<evidence type="ECO:0000313" key="2">
    <source>
        <dbReference type="Proteomes" id="UP000220836"/>
    </source>
</evidence>
<dbReference type="RefSeq" id="WP_170125845.1">
    <property type="nucleotide sequence ID" value="NZ_QKMF01000005.1"/>
</dbReference>
<evidence type="ECO:0000313" key="1">
    <source>
        <dbReference type="EMBL" id="SMX39867.1"/>
    </source>
</evidence>
<dbReference type="EMBL" id="FXYH01000005">
    <property type="protein sequence ID" value="SMX39867.1"/>
    <property type="molecule type" value="Genomic_DNA"/>
</dbReference>
<sequence length="279" mass="31463">MYSNMSAEAVFRALDEMPKRQRNTAVQKLIYKKGQRPVDLTEQTLLLEQLSQDAGLQSIDKIYALIAGSHKVCELVQTDEAEKWSMRLEDALAVARDMPYSFGLRKDRTHLVFSLLNVAMNLDLLAGGHRLGAYSKATFEEVEGLKLHKMTPYLFNSTSNVVKAVGISLLRDPSALNKQTDLMLRLMSFGIEINNPSHWRIYRSFQTPKTLAEVKTRAAFESFRNSMRRVDRIEDAAKATKNDRPNRLRDVAAACLAQSNEAQKAALMASVEVQLAPTW</sequence>
<gene>
    <name evidence="1" type="ORF">PEV8663_01916</name>
</gene>
<protein>
    <submittedName>
        <fullName evidence="1">Uncharacterized protein</fullName>
    </submittedName>
</protein>
<name>A0A238KBG8_9RHOB</name>
<reference evidence="1 2" key="1">
    <citation type="submission" date="2017-05" db="EMBL/GenBank/DDBJ databases">
        <authorList>
            <person name="Song R."/>
            <person name="Chenine A.L."/>
            <person name="Ruprecht R.M."/>
        </authorList>
    </citation>
    <scope>NUCLEOTIDE SEQUENCE [LARGE SCALE GENOMIC DNA]</scope>
    <source>
        <strain evidence="1 2">CECT 8663</strain>
    </source>
</reference>